<protein>
    <recommendedName>
        <fullName evidence="4">DUF192 domain-containing protein</fullName>
    </recommendedName>
</protein>
<name>A0A4R6Y3D0_9HYPH</name>
<keyword evidence="1" id="KW-0732">Signal</keyword>
<dbReference type="EMBL" id="SNZF01000039">
    <property type="protein sequence ID" value="TDR30867.1"/>
    <property type="molecule type" value="Genomic_DNA"/>
</dbReference>
<dbReference type="PANTHER" id="PTHR37953:SF1">
    <property type="entry name" value="UPF0127 PROTEIN MJ1496"/>
    <property type="match status" value="1"/>
</dbReference>
<keyword evidence="3" id="KW-1185">Reference proteome</keyword>
<dbReference type="Pfam" id="PF02643">
    <property type="entry name" value="DUF192"/>
    <property type="match status" value="1"/>
</dbReference>
<dbReference type="Gene3D" id="2.60.120.1140">
    <property type="entry name" value="Protein of unknown function DUF192"/>
    <property type="match status" value="1"/>
</dbReference>
<feature type="signal peptide" evidence="1">
    <location>
        <begin position="1"/>
        <end position="21"/>
    </location>
</feature>
<dbReference type="RefSeq" id="WP_035033228.1">
    <property type="nucleotide sequence ID" value="NZ_KK073915.1"/>
</dbReference>
<gene>
    <name evidence="2" type="ORF">DES43_13918</name>
</gene>
<accession>A0A4R6Y3D0</accession>
<dbReference type="InterPro" id="IPR003795">
    <property type="entry name" value="DUF192"/>
</dbReference>
<organism evidence="2 3">
    <name type="scientific">Aquamicrobium defluvii</name>
    <dbReference type="NCBI Taxonomy" id="69279"/>
    <lineage>
        <taxon>Bacteria</taxon>
        <taxon>Pseudomonadati</taxon>
        <taxon>Pseudomonadota</taxon>
        <taxon>Alphaproteobacteria</taxon>
        <taxon>Hyphomicrobiales</taxon>
        <taxon>Phyllobacteriaceae</taxon>
        <taxon>Aquamicrobium</taxon>
    </lineage>
</organism>
<dbReference type="InterPro" id="IPR038695">
    <property type="entry name" value="Saro_0823-like_sf"/>
</dbReference>
<sequence length="168" mass="18228">MKTGRWNLVAAAVILSVSAMAAPQMCLAQNNGADIRQPMLLPVDSAPLVIVTKSGSRMFSVEVADDAAKRSAGLMHRQSMPDDRGMLFIFEAVRPVSFWMKNTPMPLDLVFIAEDGRIVSILGGEPFSPAIISPREPARYVLELKAGTAEREGITEGDLVRHPKIGAR</sequence>
<evidence type="ECO:0000313" key="3">
    <source>
        <dbReference type="Proteomes" id="UP000294958"/>
    </source>
</evidence>
<comment type="caution">
    <text evidence="2">The sequence shown here is derived from an EMBL/GenBank/DDBJ whole genome shotgun (WGS) entry which is preliminary data.</text>
</comment>
<evidence type="ECO:0000313" key="2">
    <source>
        <dbReference type="EMBL" id="TDR30867.1"/>
    </source>
</evidence>
<dbReference type="AlphaFoldDB" id="A0A4R6Y3D0"/>
<evidence type="ECO:0000256" key="1">
    <source>
        <dbReference type="SAM" id="SignalP"/>
    </source>
</evidence>
<proteinExistence type="predicted"/>
<dbReference type="Proteomes" id="UP000294958">
    <property type="component" value="Unassembled WGS sequence"/>
</dbReference>
<reference evidence="2 3" key="1">
    <citation type="submission" date="2019-03" db="EMBL/GenBank/DDBJ databases">
        <title>Genomic Encyclopedia of Type Strains, Phase IV (KMG-IV): sequencing the most valuable type-strain genomes for metagenomic binning, comparative biology and taxonomic classification.</title>
        <authorList>
            <person name="Goeker M."/>
        </authorList>
    </citation>
    <scope>NUCLEOTIDE SEQUENCE [LARGE SCALE GENOMIC DNA]</scope>
    <source>
        <strain evidence="2 3">DSM 11603</strain>
    </source>
</reference>
<feature type="chain" id="PRO_5020790497" description="DUF192 domain-containing protein" evidence="1">
    <location>
        <begin position="22"/>
        <end position="168"/>
    </location>
</feature>
<evidence type="ECO:0008006" key="4">
    <source>
        <dbReference type="Google" id="ProtNLM"/>
    </source>
</evidence>
<dbReference type="PANTHER" id="PTHR37953">
    <property type="entry name" value="UPF0127 PROTEIN MJ1496"/>
    <property type="match status" value="1"/>
</dbReference>